<name>A0A6C0HZ98_9ZZZZ</name>
<accession>A0A6C0HZ98</accession>
<feature type="coiled-coil region" evidence="1">
    <location>
        <begin position="51"/>
        <end position="78"/>
    </location>
</feature>
<dbReference type="EMBL" id="MN740058">
    <property type="protein sequence ID" value="QHT86081.1"/>
    <property type="molecule type" value="Genomic_DNA"/>
</dbReference>
<organism evidence="3">
    <name type="scientific">viral metagenome</name>
    <dbReference type="NCBI Taxonomy" id="1070528"/>
    <lineage>
        <taxon>unclassified sequences</taxon>
        <taxon>metagenomes</taxon>
        <taxon>organismal metagenomes</taxon>
    </lineage>
</organism>
<dbReference type="AlphaFoldDB" id="A0A6C0HZ98"/>
<evidence type="ECO:0000256" key="2">
    <source>
        <dbReference type="SAM" id="MobiDB-lite"/>
    </source>
</evidence>
<evidence type="ECO:0000313" key="3">
    <source>
        <dbReference type="EMBL" id="QHT86081.1"/>
    </source>
</evidence>
<proteinExistence type="predicted"/>
<sequence>MSVNAIELIQALKNVKKSIGNSILELHASNKQTEYDECVENFTFIKNIPIVRNLTNENVELKRQLKILKKHNRRLEKLVIKQNLEKLYEPVHVKSRDLGNMVYEIVDDDEEEIIKLDGGQEIIQKDDEKISTSENISFEKVEVEDKVLIININENSYYSTNGAVIEEEEEGDENEEEIEEEEQEEVVEGEEEQEEVVEGEEEQEEVVEEEEQEEVVEEEDEEGEEEGEVYEVIIKGKTYYVTNEIDSIIYNVDDNGDISIEVGQYKNGKPIMK</sequence>
<reference evidence="3" key="1">
    <citation type="journal article" date="2020" name="Nature">
        <title>Giant virus diversity and host interactions through global metagenomics.</title>
        <authorList>
            <person name="Schulz F."/>
            <person name="Roux S."/>
            <person name="Paez-Espino D."/>
            <person name="Jungbluth S."/>
            <person name="Walsh D.A."/>
            <person name="Denef V.J."/>
            <person name="McMahon K.D."/>
            <person name="Konstantinidis K.T."/>
            <person name="Eloe-Fadrosh E.A."/>
            <person name="Kyrpides N.C."/>
            <person name="Woyke T."/>
        </authorList>
    </citation>
    <scope>NUCLEOTIDE SEQUENCE</scope>
    <source>
        <strain evidence="3">GVMAG-M-3300023184-184</strain>
    </source>
</reference>
<evidence type="ECO:0000256" key="1">
    <source>
        <dbReference type="SAM" id="Coils"/>
    </source>
</evidence>
<keyword evidence="1" id="KW-0175">Coiled coil</keyword>
<protein>
    <submittedName>
        <fullName evidence="3">Uncharacterized protein</fullName>
    </submittedName>
</protein>
<feature type="region of interest" description="Disordered" evidence="2">
    <location>
        <begin position="167"/>
        <end position="229"/>
    </location>
</feature>